<dbReference type="Proteomes" id="UP000092444">
    <property type="component" value="Unassembled WGS sequence"/>
</dbReference>
<feature type="compositionally biased region" description="Acidic residues" evidence="1">
    <location>
        <begin position="640"/>
        <end position="650"/>
    </location>
</feature>
<evidence type="ECO:0008006" key="4">
    <source>
        <dbReference type="Google" id="ProtNLM"/>
    </source>
</evidence>
<sequence>MDSFTQQMLEKAEKRRRALGAASAVDISSYLPEVSCNTQSDVCAETMAVAADLQQRKQQKQKKRLCTAVHSDSDENINRLQVIEEEYSETNVAGIRGSPNADCTPKTILRQFTAVDKENMDLGIEINIVTDKHVDVQVQVEKQDMTTADEEQTLEAQVRTTSKQADGAQQQRERIDQTSISAFKNRNTPRKCLQRLGVLYSNTGDLSSPIHRTEGQFHADTDEGKETACTKPKRKLNKLVALADSINQWEDDITHHNIKASGKSSSLPPPKPDLPSRGRMKSIAPDSTTTNKQIDNTRKLKDKDEGINSLEAQRQPDLQEDIQEKPLNIAKEKVARTECDKVNINKFGKQLYEKKLNQPAENKEMATVKPGLVSGRTALFETQTQNVQTPQKDPTELSLKERMKLFEKKKGEALVPKAPFGMAAPISKLLQDSQKGKDEQAKVGAMSSSNLLLNKCNTDRNVRAKVAALIQSSNENKIKEDIRKQREEDMQVLSNRFNKQKELTEIQGVIGQQRQQEQGESQVNATSGALVTGKKAIVRPQALPPTPPPLPTSNNAPTPYAKRRSSDDAIDDDKKRARKSDRQLLSAGLSNFDSNESFSDNENNYCTTATASALNTADEMKESRQPLNRRDQRRNQLPQEEFEDREEESE</sequence>
<accession>A0A1B0FCZ1</accession>
<name>A0A1B0FCZ1_GLOMM</name>
<feature type="region of interest" description="Disordered" evidence="1">
    <location>
        <begin position="257"/>
        <end position="325"/>
    </location>
</feature>
<keyword evidence="3" id="KW-1185">Reference proteome</keyword>
<feature type="compositionally biased region" description="Polar residues" evidence="1">
    <location>
        <begin position="285"/>
        <end position="294"/>
    </location>
</feature>
<feature type="compositionally biased region" description="Pro residues" evidence="1">
    <location>
        <begin position="542"/>
        <end position="551"/>
    </location>
</feature>
<feature type="region of interest" description="Disordered" evidence="1">
    <location>
        <begin position="612"/>
        <end position="650"/>
    </location>
</feature>
<evidence type="ECO:0000313" key="2">
    <source>
        <dbReference type="EnsemblMetazoa" id="GMOY001447-PA"/>
    </source>
</evidence>
<organism evidence="2 3">
    <name type="scientific">Glossina morsitans morsitans</name>
    <name type="common">Savannah tsetse fly</name>
    <dbReference type="NCBI Taxonomy" id="37546"/>
    <lineage>
        <taxon>Eukaryota</taxon>
        <taxon>Metazoa</taxon>
        <taxon>Ecdysozoa</taxon>
        <taxon>Arthropoda</taxon>
        <taxon>Hexapoda</taxon>
        <taxon>Insecta</taxon>
        <taxon>Pterygota</taxon>
        <taxon>Neoptera</taxon>
        <taxon>Endopterygota</taxon>
        <taxon>Diptera</taxon>
        <taxon>Brachycera</taxon>
        <taxon>Muscomorpha</taxon>
        <taxon>Hippoboscoidea</taxon>
        <taxon>Glossinidae</taxon>
        <taxon>Glossina</taxon>
    </lineage>
</organism>
<feature type="compositionally biased region" description="Basic and acidic residues" evidence="1">
    <location>
        <begin position="618"/>
        <end position="634"/>
    </location>
</feature>
<protein>
    <recommendedName>
        <fullName evidence="4">Anillin N-terminal domain-containing protein</fullName>
    </recommendedName>
</protein>
<dbReference type="EnsemblMetazoa" id="GMOY001447-RA">
    <property type="protein sequence ID" value="GMOY001447-PA"/>
    <property type="gene ID" value="GMOY001447"/>
</dbReference>
<feature type="region of interest" description="Disordered" evidence="1">
    <location>
        <begin position="540"/>
        <end position="582"/>
    </location>
</feature>
<dbReference type="PhylomeDB" id="A0A1B0FCZ1"/>
<feature type="compositionally biased region" description="Basic and acidic residues" evidence="1">
    <location>
        <begin position="564"/>
        <end position="575"/>
    </location>
</feature>
<evidence type="ECO:0000313" key="3">
    <source>
        <dbReference type="Proteomes" id="UP000092444"/>
    </source>
</evidence>
<dbReference type="STRING" id="37546.A0A1B0FCZ1"/>
<dbReference type="AlphaFoldDB" id="A0A1B0FCZ1"/>
<feature type="compositionally biased region" description="Basic and acidic residues" evidence="1">
    <location>
        <begin position="295"/>
        <end position="306"/>
    </location>
</feature>
<proteinExistence type="predicted"/>
<dbReference type="VEuPathDB" id="VectorBase:GMOY001447"/>
<reference evidence="2" key="1">
    <citation type="submission" date="2020-05" db="UniProtKB">
        <authorList>
            <consortium name="EnsemblMetazoa"/>
        </authorList>
    </citation>
    <scope>IDENTIFICATION</scope>
    <source>
        <strain evidence="2">Yale</strain>
    </source>
</reference>
<evidence type="ECO:0000256" key="1">
    <source>
        <dbReference type="SAM" id="MobiDB-lite"/>
    </source>
</evidence>
<dbReference type="EMBL" id="CCAG010008042">
    <property type="status" value="NOT_ANNOTATED_CDS"/>
    <property type="molecule type" value="Genomic_DNA"/>
</dbReference>